<gene>
    <name evidence="2" type="ORF">SAMN04488008_102646</name>
</gene>
<sequence length="184" mass="20427">MIKIKAYLKVTVLFFTSYYTQAQCEVFKSEITDVQKYMLQVSQLTDSLSTAAETASYDARLSTARTNTKTVMLLMGQAVTAADEAVILASEAQYDSENCGLEEAMSYTIDAERNAIDARDFASEAFENVKSASRSKNLGNLQFHMRKAQRILRAVRNSAEASAYAADNAHYSCSHDMDHASLDR</sequence>
<dbReference type="AlphaFoldDB" id="A0A1H7LUM1"/>
<accession>A0A1H7LUM1</accession>
<protein>
    <recommendedName>
        <fullName evidence="4">DUF4142 domain-containing protein</fullName>
    </recommendedName>
</protein>
<proteinExistence type="predicted"/>
<feature type="signal peptide" evidence="1">
    <location>
        <begin position="1"/>
        <end position="22"/>
    </location>
</feature>
<feature type="chain" id="PRO_5011525347" description="DUF4142 domain-containing protein" evidence="1">
    <location>
        <begin position="23"/>
        <end position="184"/>
    </location>
</feature>
<dbReference type="Proteomes" id="UP000198990">
    <property type="component" value="Unassembled WGS sequence"/>
</dbReference>
<dbReference type="RefSeq" id="WP_091621695.1">
    <property type="nucleotide sequence ID" value="NZ_FNZN01000002.1"/>
</dbReference>
<dbReference type="OrthoDB" id="1446374at2"/>
<evidence type="ECO:0000256" key="1">
    <source>
        <dbReference type="SAM" id="SignalP"/>
    </source>
</evidence>
<evidence type="ECO:0000313" key="2">
    <source>
        <dbReference type="EMBL" id="SEL02654.1"/>
    </source>
</evidence>
<name>A0A1H7LUM1_9FLAO</name>
<evidence type="ECO:0000313" key="3">
    <source>
        <dbReference type="Proteomes" id="UP000198990"/>
    </source>
</evidence>
<dbReference type="EMBL" id="FNZN01000002">
    <property type="protein sequence ID" value="SEL02654.1"/>
    <property type="molecule type" value="Genomic_DNA"/>
</dbReference>
<evidence type="ECO:0008006" key="4">
    <source>
        <dbReference type="Google" id="ProtNLM"/>
    </source>
</evidence>
<keyword evidence="3" id="KW-1185">Reference proteome</keyword>
<keyword evidence="1" id="KW-0732">Signal</keyword>
<reference evidence="3" key="1">
    <citation type="submission" date="2016-10" db="EMBL/GenBank/DDBJ databases">
        <authorList>
            <person name="Varghese N."/>
            <person name="Submissions S."/>
        </authorList>
    </citation>
    <scope>NUCLEOTIDE SEQUENCE [LARGE SCALE GENOMIC DNA]</scope>
    <source>
        <strain evidence="3">DSM 16471</strain>
    </source>
</reference>
<organism evidence="2 3">
    <name type="scientific">Maribacter orientalis</name>
    <dbReference type="NCBI Taxonomy" id="228957"/>
    <lineage>
        <taxon>Bacteria</taxon>
        <taxon>Pseudomonadati</taxon>
        <taxon>Bacteroidota</taxon>
        <taxon>Flavobacteriia</taxon>
        <taxon>Flavobacteriales</taxon>
        <taxon>Flavobacteriaceae</taxon>
        <taxon>Maribacter</taxon>
    </lineage>
</organism>